<evidence type="ECO:0000256" key="1">
    <source>
        <dbReference type="ARBA" id="ARBA00009580"/>
    </source>
</evidence>
<dbReference type="PANTHER" id="PTHR31126:SF1">
    <property type="entry name" value="TYROSINE SPECIFIC PROTEIN PHOSPHATASES DOMAIN-CONTAINING PROTEIN"/>
    <property type="match status" value="1"/>
</dbReference>
<dbReference type="EMBL" id="JBHRTQ010000001">
    <property type="protein sequence ID" value="MFC3172814.1"/>
    <property type="molecule type" value="Genomic_DNA"/>
</dbReference>
<dbReference type="Pfam" id="PF13350">
    <property type="entry name" value="Y_phosphatase3"/>
    <property type="match status" value="1"/>
</dbReference>
<sequence>MGAGPQPVDLGQAANLRDLGGLPAEGGARRLRRGMVYRAAIPAVDDPAHHRSLADLGLTTVVDLRGAQERELVPAPWLDLRCRDYRFQATAAEAGDLASARARFSFDSPANVRAYMVSLYQGFLETHAASFATIFRSLAEQETPLLYHCTAGKDRTGVATALLLEALGTPRAAILDDYLLTNAFDKTRIRWARKPSPKADPTVWDPMLAAEPAYLETAFAVLDDRYGGIGGYLARRLDIGDAALARVRAHLLE</sequence>
<dbReference type="RefSeq" id="WP_379508251.1">
    <property type="nucleotide sequence ID" value="NZ_JBHRTQ010000001.1"/>
</dbReference>
<feature type="domain" description="Tyrosine specific protein phosphatases" evidence="2">
    <location>
        <begin position="129"/>
        <end position="164"/>
    </location>
</feature>
<dbReference type="InterPro" id="IPR000387">
    <property type="entry name" value="Tyr_Pase_dom"/>
</dbReference>
<organism evidence="3 4">
    <name type="scientific">Novosphingobium bradum</name>
    <dbReference type="NCBI Taxonomy" id="1737444"/>
    <lineage>
        <taxon>Bacteria</taxon>
        <taxon>Pseudomonadati</taxon>
        <taxon>Pseudomonadota</taxon>
        <taxon>Alphaproteobacteria</taxon>
        <taxon>Sphingomonadales</taxon>
        <taxon>Sphingomonadaceae</taxon>
        <taxon>Novosphingobium</taxon>
    </lineage>
</organism>
<dbReference type="EC" id="3.1.3.48" evidence="3"/>
<dbReference type="SUPFAM" id="SSF52799">
    <property type="entry name" value="(Phosphotyrosine protein) phosphatases II"/>
    <property type="match status" value="1"/>
</dbReference>
<dbReference type="Proteomes" id="UP001595604">
    <property type="component" value="Unassembled WGS sequence"/>
</dbReference>
<gene>
    <name evidence="3" type="ORF">ACFOD9_00965</name>
</gene>
<evidence type="ECO:0000259" key="2">
    <source>
        <dbReference type="PROSITE" id="PS50056"/>
    </source>
</evidence>
<dbReference type="InterPro" id="IPR029021">
    <property type="entry name" value="Prot-tyrosine_phosphatase-like"/>
</dbReference>
<dbReference type="PROSITE" id="PS50056">
    <property type="entry name" value="TYR_PHOSPHATASE_2"/>
    <property type="match status" value="1"/>
</dbReference>
<keyword evidence="4" id="KW-1185">Reference proteome</keyword>
<accession>A0ABV7IMC5</accession>
<reference evidence="4" key="1">
    <citation type="journal article" date="2019" name="Int. J. Syst. Evol. Microbiol.">
        <title>The Global Catalogue of Microorganisms (GCM) 10K type strain sequencing project: providing services to taxonomists for standard genome sequencing and annotation.</title>
        <authorList>
            <consortium name="The Broad Institute Genomics Platform"/>
            <consortium name="The Broad Institute Genome Sequencing Center for Infectious Disease"/>
            <person name="Wu L."/>
            <person name="Ma J."/>
        </authorList>
    </citation>
    <scope>NUCLEOTIDE SEQUENCE [LARGE SCALE GENOMIC DNA]</scope>
    <source>
        <strain evidence="4">KCTC 42984</strain>
    </source>
</reference>
<dbReference type="PANTHER" id="PTHR31126">
    <property type="entry name" value="TYROSINE-PROTEIN PHOSPHATASE"/>
    <property type="match status" value="1"/>
</dbReference>
<name>A0ABV7IMC5_9SPHN</name>
<proteinExistence type="inferred from homology"/>
<dbReference type="InterPro" id="IPR026893">
    <property type="entry name" value="Tyr/Ser_Pase_IphP-type"/>
</dbReference>
<dbReference type="GO" id="GO:0004725">
    <property type="term" value="F:protein tyrosine phosphatase activity"/>
    <property type="evidence" value="ECO:0007669"/>
    <property type="project" value="UniProtKB-EC"/>
</dbReference>
<keyword evidence="3" id="KW-0378">Hydrolase</keyword>
<evidence type="ECO:0000313" key="3">
    <source>
        <dbReference type="EMBL" id="MFC3172814.1"/>
    </source>
</evidence>
<comment type="similarity">
    <text evidence="1">Belongs to the protein-tyrosine phosphatase family.</text>
</comment>
<comment type="caution">
    <text evidence="3">The sequence shown here is derived from an EMBL/GenBank/DDBJ whole genome shotgun (WGS) entry which is preliminary data.</text>
</comment>
<evidence type="ECO:0000313" key="4">
    <source>
        <dbReference type="Proteomes" id="UP001595604"/>
    </source>
</evidence>
<dbReference type="Gene3D" id="3.90.190.10">
    <property type="entry name" value="Protein tyrosine phosphatase superfamily"/>
    <property type="match status" value="1"/>
</dbReference>
<protein>
    <submittedName>
        <fullName evidence="3">Tyrosine-protein phosphatase</fullName>
        <ecNumber evidence="3">3.1.3.48</ecNumber>
    </submittedName>
</protein>